<dbReference type="OMA" id="REVNTKN"/>
<keyword evidence="3" id="KW-1185">Reference proteome</keyword>
<dbReference type="Pfam" id="PF01399">
    <property type="entry name" value="PCI"/>
    <property type="match status" value="1"/>
</dbReference>
<organism evidence="2 3">
    <name type="scientific">Papaver somniferum</name>
    <name type="common">Opium poppy</name>
    <dbReference type="NCBI Taxonomy" id="3469"/>
    <lineage>
        <taxon>Eukaryota</taxon>
        <taxon>Viridiplantae</taxon>
        <taxon>Streptophyta</taxon>
        <taxon>Embryophyta</taxon>
        <taxon>Tracheophyta</taxon>
        <taxon>Spermatophyta</taxon>
        <taxon>Magnoliopsida</taxon>
        <taxon>Ranunculales</taxon>
        <taxon>Papaveraceae</taxon>
        <taxon>Papaveroideae</taxon>
        <taxon>Papaver</taxon>
    </lineage>
</organism>
<dbReference type="GO" id="GO:0070390">
    <property type="term" value="C:transcription export complex 2"/>
    <property type="evidence" value="ECO:0007669"/>
    <property type="project" value="TreeGrafter"/>
</dbReference>
<dbReference type="GO" id="GO:0006368">
    <property type="term" value="P:transcription elongation by RNA polymerase II"/>
    <property type="evidence" value="ECO:0007669"/>
    <property type="project" value="TreeGrafter"/>
</dbReference>
<dbReference type="GO" id="GO:0000973">
    <property type="term" value="P:post-transcriptional tethering of RNA polymerase II gene DNA at nuclear periphery"/>
    <property type="evidence" value="ECO:0007669"/>
    <property type="project" value="TreeGrafter"/>
</dbReference>
<dbReference type="STRING" id="3469.A0A4Y7K8H2"/>
<dbReference type="Proteomes" id="UP000316621">
    <property type="component" value="Chromosome 7"/>
</dbReference>
<evidence type="ECO:0000259" key="1">
    <source>
        <dbReference type="PROSITE" id="PS50250"/>
    </source>
</evidence>
<dbReference type="GO" id="GO:0003723">
    <property type="term" value="F:RNA binding"/>
    <property type="evidence" value="ECO:0007669"/>
    <property type="project" value="InterPro"/>
</dbReference>
<dbReference type="Gene3D" id="1.10.10.10">
    <property type="entry name" value="Winged helix-like DNA-binding domain superfamily/Winged helix DNA-binding domain"/>
    <property type="match status" value="1"/>
</dbReference>
<dbReference type="PANTHER" id="PTHR12732:SF0">
    <property type="entry name" value="PCI DOMAIN-CONTAINING PROTEIN 2"/>
    <property type="match status" value="1"/>
</dbReference>
<accession>A0A4Y7K8H2</accession>
<name>A0A4Y7K8H2_PAPSO</name>
<feature type="domain" description="PCI" evidence="1">
    <location>
        <begin position="217"/>
        <end position="406"/>
    </location>
</feature>
<proteinExistence type="predicted"/>
<gene>
    <name evidence="2" type="ORF">C5167_031554</name>
</gene>
<dbReference type="EMBL" id="CM010721">
    <property type="protein sequence ID" value="RZC68295.1"/>
    <property type="molecule type" value="Genomic_DNA"/>
</dbReference>
<protein>
    <recommendedName>
        <fullName evidence="1">PCI domain-containing protein</fullName>
    </recommendedName>
</protein>
<dbReference type="SMART" id="SM00753">
    <property type="entry name" value="PAM"/>
    <property type="match status" value="1"/>
</dbReference>
<dbReference type="PANTHER" id="PTHR12732">
    <property type="entry name" value="UNCHARACTERIZED PROTEASOME COMPONENT REGION PCI-CONTAINING"/>
    <property type="match status" value="1"/>
</dbReference>
<dbReference type="GO" id="GO:0003690">
    <property type="term" value="F:double-stranded DNA binding"/>
    <property type="evidence" value="ECO:0007669"/>
    <property type="project" value="InterPro"/>
</dbReference>
<dbReference type="PROSITE" id="PS50250">
    <property type="entry name" value="PCI"/>
    <property type="match status" value="1"/>
</dbReference>
<evidence type="ECO:0000313" key="3">
    <source>
        <dbReference type="Proteomes" id="UP000316621"/>
    </source>
</evidence>
<sequence length="417" mass="47664">MAYLSIGESHRRINDYLNRFSDSISYEDGPSLKQLLSVSSNSSSLLSLGDALNVFQDANRLIKQSDRFTQPVGEIIAPLLRCIQNYRSGNFVDAYSSLEKSANAFLQEFRSWESAWAMEALYAVAYEIRVLAERADKELASLRKNPEKLKAAGSFLMKVFGALAGKGPKRIGALYVTCQLFKVYFKLGTVHLCRSVIRSIETGRNFDFEEFPVRDKVTYMYYTGRLEVYNENFLAADQKLTYALSRCNPRSQTNIRFGSGVPANNDPEIPYTCQIFNRNFAQKVAPGKYFNVVQALKKGDLRLLRRALEDHEDRFLRSGVYLVLEKLELQVYQRLMKKIYIIQKQRDPSRAHQVKLDVVVKALKCLEIEMDVDEVECIMAILIYKNLMKGYFAHKSKVVVLSKQDPFPRLNGKPVSA</sequence>
<dbReference type="InterPro" id="IPR036388">
    <property type="entry name" value="WH-like_DNA-bd_sf"/>
</dbReference>
<dbReference type="Gramene" id="RZC68295">
    <property type="protein sequence ID" value="RZC68295"/>
    <property type="gene ID" value="C5167_031554"/>
</dbReference>
<evidence type="ECO:0000313" key="2">
    <source>
        <dbReference type="EMBL" id="RZC68295.1"/>
    </source>
</evidence>
<dbReference type="AlphaFoldDB" id="A0A4Y7K8H2"/>
<dbReference type="InterPro" id="IPR000717">
    <property type="entry name" value="PCI_dom"/>
</dbReference>
<dbReference type="GO" id="GO:0016973">
    <property type="term" value="P:poly(A)+ mRNA export from nucleus"/>
    <property type="evidence" value="ECO:0007669"/>
    <property type="project" value="TreeGrafter"/>
</dbReference>
<reference evidence="2 3" key="1">
    <citation type="journal article" date="2018" name="Science">
        <title>The opium poppy genome and morphinan production.</title>
        <authorList>
            <person name="Guo L."/>
            <person name="Winzer T."/>
            <person name="Yang X."/>
            <person name="Li Y."/>
            <person name="Ning Z."/>
            <person name="He Z."/>
            <person name="Teodor R."/>
            <person name="Lu Y."/>
            <person name="Bowser T.A."/>
            <person name="Graham I.A."/>
            <person name="Ye K."/>
        </authorList>
    </citation>
    <scope>NUCLEOTIDE SEQUENCE [LARGE SCALE GENOMIC DNA]</scope>
    <source>
        <strain evidence="3">cv. HN1</strain>
        <tissue evidence="2">Leaves</tissue>
    </source>
</reference>
<dbReference type="FunFam" id="1.10.10.10:FF:000333">
    <property type="entry name" value="enhanced ethylene response protein 5"/>
    <property type="match status" value="1"/>
</dbReference>
<dbReference type="InterPro" id="IPR045114">
    <property type="entry name" value="Csn12-like"/>
</dbReference>